<dbReference type="AlphaFoldDB" id="A0AAF5DJ03"/>
<evidence type="ECO:0000256" key="6">
    <source>
        <dbReference type="SAM" id="MobiDB-lite"/>
    </source>
</evidence>
<dbReference type="InterPro" id="IPR012677">
    <property type="entry name" value="Nucleotide-bd_a/b_plait_sf"/>
</dbReference>
<dbReference type="SUPFAM" id="SSF52540">
    <property type="entry name" value="P-loop containing nucleoside triphosphate hydrolases"/>
    <property type="match status" value="2"/>
</dbReference>
<dbReference type="InterPro" id="IPR003593">
    <property type="entry name" value="AAA+_ATPase"/>
</dbReference>
<dbReference type="WBParaSite" id="TCONS_00012041.p1">
    <property type="protein sequence ID" value="TCONS_00012041.p1"/>
    <property type="gene ID" value="XLOC_007294"/>
</dbReference>
<protein>
    <submittedName>
        <fullName evidence="10">RRM domain-containing protein</fullName>
    </submittedName>
</protein>
<evidence type="ECO:0000256" key="5">
    <source>
        <dbReference type="PROSITE-ProRule" id="PRU00176"/>
    </source>
</evidence>
<dbReference type="GO" id="GO:0003723">
    <property type="term" value="F:RNA binding"/>
    <property type="evidence" value="ECO:0007669"/>
    <property type="project" value="UniProtKB-UniRule"/>
</dbReference>
<dbReference type="InterPro" id="IPR003439">
    <property type="entry name" value="ABC_transporter-like_ATP-bd"/>
</dbReference>
<keyword evidence="5" id="KW-0694">RNA-binding</keyword>
<accession>A0AAF5DJ03</accession>
<keyword evidence="2" id="KW-0677">Repeat</keyword>
<feature type="compositionally biased region" description="Basic residues" evidence="6">
    <location>
        <begin position="11"/>
        <end position="22"/>
    </location>
</feature>
<dbReference type="PROSITE" id="PS00211">
    <property type="entry name" value="ABC_TRANSPORTER_1"/>
    <property type="match status" value="1"/>
</dbReference>
<dbReference type="InterPro" id="IPR032781">
    <property type="entry name" value="ABC_tran_Xtn"/>
</dbReference>
<evidence type="ECO:0000259" key="8">
    <source>
        <dbReference type="PROSITE" id="PS50893"/>
    </source>
</evidence>
<evidence type="ECO:0000256" key="1">
    <source>
        <dbReference type="ARBA" id="ARBA00011054"/>
    </source>
</evidence>
<evidence type="ECO:0000259" key="7">
    <source>
        <dbReference type="PROSITE" id="PS50102"/>
    </source>
</evidence>
<dbReference type="FunFam" id="3.40.50.300:FF:000683">
    <property type="entry name" value="Abc transporter f family member 1"/>
    <property type="match status" value="1"/>
</dbReference>
<keyword evidence="4" id="KW-0067">ATP-binding</keyword>
<dbReference type="FunFam" id="3.40.50.300:FF:000104">
    <property type="entry name" value="ATP-binding cassette sub-family F member 3"/>
    <property type="match status" value="1"/>
</dbReference>
<dbReference type="Pfam" id="PF12848">
    <property type="entry name" value="ABC_tran_Xtn"/>
    <property type="match status" value="1"/>
</dbReference>
<dbReference type="Gene3D" id="3.40.50.300">
    <property type="entry name" value="P-loop containing nucleotide triphosphate hydrolases"/>
    <property type="match status" value="2"/>
</dbReference>
<dbReference type="InterPro" id="IPR000504">
    <property type="entry name" value="RRM_dom"/>
</dbReference>
<comment type="similarity">
    <text evidence="1">Belongs to the ABC transporter superfamily. ABCF family. EF3 subfamily.</text>
</comment>
<dbReference type="InterPro" id="IPR035979">
    <property type="entry name" value="RBD_domain_sf"/>
</dbReference>
<dbReference type="PROSITE" id="PS50893">
    <property type="entry name" value="ABC_TRANSPORTER_2"/>
    <property type="match status" value="2"/>
</dbReference>
<feature type="region of interest" description="Disordered" evidence="6">
    <location>
        <begin position="1154"/>
        <end position="1187"/>
    </location>
</feature>
<organism evidence="9 10">
    <name type="scientific">Strongyloides stercoralis</name>
    <name type="common">Threadworm</name>
    <dbReference type="NCBI Taxonomy" id="6248"/>
    <lineage>
        <taxon>Eukaryota</taxon>
        <taxon>Metazoa</taxon>
        <taxon>Ecdysozoa</taxon>
        <taxon>Nematoda</taxon>
        <taxon>Chromadorea</taxon>
        <taxon>Rhabditida</taxon>
        <taxon>Tylenchina</taxon>
        <taxon>Panagrolaimomorpha</taxon>
        <taxon>Strongyloidoidea</taxon>
        <taxon>Strongyloididae</taxon>
        <taxon>Strongyloides</taxon>
    </lineage>
</organism>
<dbReference type="SMART" id="SM00382">
    <property type="entry name" value="AAA"/>
    <property type="match status" value="2"/>
</dbReference>
<evidence type="ECO:0000256" key="3">
    <source>
        <dbReference type="ARBA" id="ARBA00022741"/>
    </source>
</evidence>
<feature type="compositionally biased region" description="Polar residues" evidence="6">
    <location>
        <begin position="1167"/>
        <end position="1187"/>
    </location>
</feature>
<feature type="compositionally biased region" description="Basic and acidic residues" evidence="6">
    <location>
        <begin position="1"/>
        <end position="10"/>
    </location>
</feature>
<feature type="domain" description="ABC transporter" evidence="8">
    <location>
        <begin position="86"/>
        <end position="327"/>
    </location>
</feature>
<feature type="region of interest" description="Disordered" evidence="6">
    <location>
        <begin position="1034"/>
        <end position="1120"/>
    </location>
</feature>
<reference evidence="10" key="1">
    <citation type="submission" date="2024-02" db="UniProtKB">
        <authorList>
            <consortium name="WormBaseParasite"/>
        </authorList>
    </citation>
    <scope>IDENTIFICATION</scope>
</reference>
<proteinExistence type="inferred from homology"/>
<sequence>KNRMPSDAKKKRDAAKKAAAKAKTTGKKIIEEVTDTNSKKVTQNGTTDVDSDVDKAVSLLEKVEIENAAARTVAAVLTSHKHSIDTKIEQFTLTFHGKELVVDATLELNMGRRYGFIGLNGSGKSAILHAIYNRELPIPDHIDMFLVSREMPPSEKSALQAVIDVDKERVILEKLADELATDESEEAQEKLLDVYERLDEMDANMAETKAARILHGLGFSRQMMLKKCKDFSGGWRMRISLARALYLKPSLLLLDEPTNHLDLDACVWLERELSKYKRCLLITSHSQDFMNNVCTNIIHLFQKKLVYYSGNYNTFVKTRAELLENQMKRYKWEQNQIQNMKDYVARFGHGSAKLARQAQSKEKTMAKMIAGGLTEKVVVESVKQFYFIDPGNIPPPVIMVQNVSFRYNENSNWIYRDLDFGVDLSTRIALVGPNGAGKSTLLKLLCDEISPTNGVIRRHSHCKLGRYHQHLHEELPLNLSPLEYMGECFKDINEVQVLRQMVGRFGLTGRDQTCPIKELSDGQKKRLAFAKLAFERPHILLLDEPTNHLDMESIDALAEAINEFEGGVILVSHDFRLVKQVTEEIWVCDKQTITKWNGDIFSYKKYLQEEIDKEEKKMVELVKYGQSLFLVMQNNFKESQIPEMSENDISNFKRRQGKLKYLNITKDIMNFKFTPPTAKNISLKNNRPSKYFNSSDNYNFKSTNDKNMVYSNNNNNINPPQINSSNVNSYVYHQQHQRSTSGNYQNNFNSGNRFNNKNFQYKNDRHMFNNNMYNKPLQQTHGGNNKDDIILSSTNLYIRNLTQETTDESLKELCKKFGEIVSTKAIMDKGSNTCRGFGFVEFNNVEDAQKAMNGLSEQGYLVSRARLSKNNNEESADSTNLYIANLPTGYTEEMLRSLCANEGADVISTRILRDESGESRCVGFARVESKERCEQIISKYNGKILEGTKEPLLVKLATAGKKIGKSRTFGNMPYVNNYYMNQRNYTGVMRNTGIPGYTQNPILAHSIPVDGLFYNYPPPAISIGDRPNNVPTPHGITRSGSTSHSAPRISYPNIQPTHYSGPSIPPGPHHYPVITPGSHPQGYGTPQQIVGSYQGTDGPSTAQTSSSAEGPPNQIPQGYYQGYPYYQGQPYVQYGVDVQQMHIQQNPQYCNGTMNANVGRNDGDAQQYENPGNRSGQITNNNNKEKK</sequence>
<dbReference type="GO" id="GO:0016887">
    <property type="term" value="F:ATP hydrolysis activity"/>
    <property type="evidence" value="ECO:0007669"/>
    <property type="project" value="InterPro"/>
</dbReference>
<dbReference type="InterPro" id="IPR027417">
    <property type="entry name" value="P-loop_NTPase"/>
</dbReference>
<feature type="domain" description="ABC transporter" evidence="8">
    <location>
        <begin position="398"/>
        <end position="615"/>
    </location>
</feature>
<dbReference type="GO" id="GO:0005524">
    <property type="term" value="F:ATP binding"/>
    <property type="evidence" value="ECO:0007669"/>
    <property type="project" value="UniProtKB-KW"/>
</dbReference>
<feature type="domain" description="RRM" evidence="7">
    <location>
        <begin position="879"/>
        <end position="959"/>
    </location>
</feature>
<keyword evidence="9" id="KW-1185">Reference proteome</keyword>
<keyword evidence="3" id="KW-0547">Nucleotide-binding</keyword>
<dbReference type="PROSITE" id="PS50102">
    <property type="entry name" value="RRM"/>
    <property type="match status" value="2"/>
</dbReference>
<dbReference type="InterPro" id="IPR050611">
    <property type="entry name" value="ABCF"/>
</dbReference>
<dbReference type="InterPro" id="IPR017871">
    <property type="entry name" value="ABC_transporter-like_CS"/>
</dbReference>
<feature type="region of interest" description="Disordered" evidence="6">
    <location>
        <begin position="1"/>
        <end position="22"/>
    </location>
</feature>
<feature type="domain" description="RRM" evidence="7">
    <location>
        <begin position="794"/>
        <end position="872"/>
    </location>
</feature>
<evidence type="ECO:0000256" key="2">
    <source>
        <dbReference type="ARBA" id="ARBA00022737"/>
    </source>
</evidence>
<evidence type="ECO:0000256" key="4">
    <source>
        <dbReference type="ARBA" id="ARBA00022840"/>
    </source>
</evidence>
<dbReference type="PANTHER" id="PTHR19211">
    <property type="entry name" value="ATP-BINDING TRANSPORT PROTEIN-RELATED"/>
    <property type="match status" value="1"/>
</dbReference>
<dbReference type="CDD" id="cd03221">
    <property type="entry name" value="ABCF_EF-3"/>
    <property type="match status" value="2"/>
</dbReference>
<dbReference type="Proteomes" id="UP000035681">
    <property type="component" value="Unplaced"/>
</dbReference>
<evidence type="ECO:0000313" key="9">
    <source>
        <dbReference type="Proteomes" id="UP000035681"/>
    </source>
</evidence>
<feature type="compositionally biased region" description="Low complexity" evidence="6">
    <location>
        <begin position="1110"/>
        <end position="1120"/>
    </location>
</feature>
<dbReference type="Pfam" id="PF00005">
    <property type="entry name" value="ABC_tran"/>
    <property type="match status" value="2"/>
</dbReference>
<dbReference type="PANTHER" id="PTHR19211:SF15">
    <property type="entry name" value="ATP-BINDING CASSETTE SUB-FAMILY F MEMBER 2"/>
    <property type="match status" value="1"/>
</dbReference>
<dbReference type="SMART" id="SM00360">
    <property type="entry name" value="RRM"/>
    <property type="match status" value="2"/>
</dbReference>
<dbReference type="Pfam" id="PF00076">
    <property type="entry name" value="RRM_1"/>
    <property type="match status" value="2"/>
</dbReference>
<name>A0AAF5DJ03_STRER</name>
<evidence type="ECO:0000313" key="10">
    <source>
        <dbReference type="WBParaSite" id="TCONS_00012041.p1"/>
    </source>
</evidence>
<dbReference type="Gene3D" id="3.30.70.330">
    <property type="match status" value="2"/>
</dbReference>
<feature type="compositionally biased region" description="Polar residues" evidence="6">
    <location>
        <begin position="1084"/>
        <end position="1108"/>
    </location>
</feature>
<dbReference type="SUPFAM" id="SSF54928">
    <property type="entry name" value="RNA-binding domain, RBD"/>
    <property type="match status" value="1"/>
</dbReference>